<dbReference type="AlphaFoldDB" id="A0A0V1LBU7"/>
<name>A0A0V1LBU7_9BILA</name>
<protein>
    <submittedName>
        <fullName evidence="1">Uncharacterized protein</fullName>
    </submittedName>
</protein>
<dbReference type="EMBL" id="JYDW01000084">
    <property type="protein sequence ID" value="KRZ56950.1"/>
    <property type="molecule type" value="Genomic_DNA"/>
</dbReference>
<comment type="caution">
    <text evidence="1">The sequence shown here is derived from an EMBL/GenBank/DDBJ whole genome shotgun (WGS) entry which is preliminary data.</text>
</comment>
<reference evidence="1 2" key="1">
    <citation type="submission" date="2015-05" db="EMBL/GenBank/DDBJ databases">
        <title>Evolution of Trichinella species and genotypes.</title>
        <authorList>
            <person name="Korhonen P.K."/>
            <person name="Edoardo P."/>
            <person name="Giuseppe L.R."/>
            <person name="Gasser R.B."/>
        </authorList>
    </citation>
    <scope>NUCLEOTIDE SEQUENCE [LARGE SCALE GENOMIC DNA]</scope>
    <source>
        <strain evidence="1">ISS10</strain>
    </source>
</reference>
<evidence type="ECO:0000313" key="2">
    <source>
        <dbReference type="Proteomes" id="UP000054721"/>
    </source>
</evidence>
<dbReference type="Proteomes" id="UP000054721">
    <property type="component" value="Unassembled WGS sequence"/>
</dbReference>
<gene>
    <name evidence="1" type="ORF">T02_6619</name>
</gene>
<keyword evidence="2" id="KW-1185">Reference proteome</keyword>
<proteinExistence type="predicted"/>
<organism evidence="1 2">
    <name type="scientific">Trichinella nativa</name>
    <dbReference type="NCBI Taxonomy" id="6335"/>
    <lineage>
        <taxon>Eukaryota</taxon>
        <taxon>Metazoa</taxon>
        <taxon>Ecdysozoa</taxon>
        <taxon>Nematoda</taxon>
        <taxon>Enoplea</taxon>
        <taxon>Dorylaimia</taxon>
        <taxon>Trichinellida</taxon>
        <taxon>Trichinellidae</taxon>
        <taxon>Trichinella</taxon>
    </lineage>
</organism>
<evidence type="ECO:0000313" key="1">
    <source>
        <dbReference type="EMBL" id="KRZ56950.1"/>
    </source>
</evidence>
<sequence length="89" mass="10236">MEKLIVKFFVYAVCYTSDQKLNNKTALSIAELLIDSKVSRFPIDTICLRSNHCNDMMLLSNIDRCNVNLIVSRRASLRLVLNVEEEDKV</sequence>
<accession>A0A0V1LBU7</accession>